<dbReference type="AlphaFoldDB" id="A0A419AAC7"/>
<dbReference type="EMBL" id="QZEW01000014">
    <property type="protein sequence ID" value="RJL19661.1"/>
    <property type="molecule type" value="Genomic_DNA"/>
</dbReference>
<keyword evidence="2" id="KW-1185">Reference proteome</keyword>
<proteinExistence type="predicted"/>
<evidence type="ECO:0008006" key="3">
    <source>
        <dbReference type="Google" id="ProtNLM"/>
    </source>
</evidence>
<organism evidence="1 2">
    <name type="scientific">Paracoccus siganidrum</name>
    <dbReference type="NCBI Taxonomy" id="1276757"/>
    <lineage>
        <taxon>Bacteria</taxon>
        <taxon>Pseudomonadati</taxon>
        <taxon>Pseudomonadota</taxon>
        <taxon>Alphaproteobacteria</taxon>
        <taxon>Rhodobacterales</taxon>
        <taxon>Paracoccaceae</taxon>
        <taxon>Paracoccus</taxon>
    </lineage>
</organism>
<dbReference type="RefSeq" id="WP_119896967.1">
    <property type="nucleotide sequence ID" value="NZ_QNRC01000009.1"/>
</dbReference>
<sequence length="159" mass="16181">MSLPATTALDGVTIAPSSALAEAIGARDAIFAMTRTAEEAVLRPAETGAWSHALRHALAARIAARNGLPDLAARHAEGAGEHAGLADPGHLPDGDLRIVLAFMDVVAAHPRDVTAAAVAGLQGAGIADADIVRLAELNAFMAYHCRLIAGLRLLAGDSA</sequence>
<dbReference type="InterPro" id="IPR029032">
    <property type="entry name" value="AhpD-like"/>
</dbReference>
<dbReference type="SUPFAM" id="SSF69118">
    <property type="entry name" value="AhpD-like"/>
    <property type="match status" value="1"/>
</dbReference>
<accession>A0A419AAC7</accession>
<protein>
    <recommendedName>
        <fullName evidence="3">CMD domain protein</fullName>
    </recommendedName>
</protein>
<dbReference type="OrthoDB" id="5077630at2"/>
<gene>
    <name evidence="1" type="ORF">D3P05_04375</name>
</gene>
<dbReference type="Gene3D" id="1.20.1290.10">
    <property type="entry name" value="AhpD-like"/>
    <property type="match status" value="1"/>
</dbReference>
<reference evidence="2" key="1">
    <citation type="submission" date="2018-09" db="EMBL/GenBank/DDBJ databases">
        <title>Paracoccus onubensis nov. sp. a moderate halophilic bacterium isolated from Gruta de las Maravillas (Aracena, Spain).</title>
        <authorList>
            <person name="Jurado V."/>
            <person name="Gutierrez-Patricio S."/>
            <person name="Gonzalez-Pimentel J.L."/>
            <person name="Miller A.Z."/>
            <person name="Laiz L."/>
            <person name="Saiz-Jimenez C."/>
        </authorList>
    </citation>
    <scope>NUCLEOTIDE SEQUENCE [LARGE SCALE GENOMIC DNA]</scope>
    <source>
        <strain evidence="2">DSM 26381</strain>
    </source>
</reference>
<dbReference type="Proteomes" id="UP000283587">
    <property type="component" value="Unassembled WGS sequence"/>
</dbReference>
<comment type="caution">
    <text evidence="1">The sequence shown here is derived from an EMBL/GenBank/DDBJ whole genome shotgun (WGS) entry which is preliminary data.</text>
</comment>
<name>A0A419AAC7_9RHOB</name>
<evidence type="ECO:0000313" key="1">
    <source>
        <dbReference type="EMBL" id="RJL19661.1"/>
    </source>
</evidence>
<evidence type="ECO:0000313" key="2">
    <source>
        <dbReference type="Proteomes" id="UP000283587"/>
    </source>
</evidence>